<dbReference type="InterPro" id="IPR003768">
    <property type="entry name" value="ScpA"/>
</dbReference>
<feature type="region of interest" description="Disordered" evidence="2">
    <location>
        <begin position="262"/>
        <end position="283"/>
    </location>
</feature>
<gene>
    <name evidence="3" type="ORF">FBZ87_103138</name>
</gene>
<dbReference type="Pfam" id="PF02616">
    <property type="entry name" value="SMC_ScpA"/>
    <property type="match status" value="1"/>
</dbReference>
<dbReference type="Proteomes" id="UP000320516">
    <property type="component" value="Unassembled WGS sequence"/>
</dbReference>
<dbReference type="RefSeq" id="WP_145609952.1">
    <property type="nucleotide sequence ID" value="NZ_JARPAF010000004.1"/>
</dbReference>
<reference evidence="3 4" key="1">
    <citation type="submission" date="2019-06" db="EMBL/GenBank/DDBJ databases">
        <title>Genomic Encyclopedia of Type Strains, Phase IV (KMG-V): Genome sequencing to study the core and pangenomes of soil and plant-associated prokaryotes.</title>
        <authorList>
            <person name="Whitman W."/>
        </authorList>
    </citation>
    <scope>NUCLEOTIDE SEQUENCE [LARGE SCALE GENOMIC DNA]</scope>
    <source>
        <strain evidence="3 4">BR 12005</strain>
    </source>
</reference>
<feature type="compositionally biased region" description="Pro residues" evidence="2">
    <location>
        <begin position="274"/>
        <end position="283"/>
    </location>
</feature>
<proteinExistence type="predicted"/>
<dbReference type="Gene3D" id="6.10.250.2410">
    <property type="match status" value="1"/>
</dbReference>
<evidence type="ECO:0000256" key="1">
    <source>
        <dbReference type="ARBA" id="ARBA00044777"/>
    </source>
</evidence>
<dbReference type="PANTHER" id="PTHR33969:SF2">
    <property type="entry name" value="SEGREGATION AND CONDENSATION PROTEIN A"/>
    <property type="match status" value="1"/>
</dbReference>
<organism evidence="3 4">
    <name type="scientific">Nitrospirillum amazonense</name>
    <dbReference type="NCBI Taxonomy" id="28077"/>
    <lineage>
        <taxon>Bacteria</taxon>
        <taxon>Pseudomonadati</taxon>
        <taxon>Pseudomonadota</taxon>
        <taxon>Alphaproteobacteria</taxon>
        <taxon>Rhodospirillales</taxon>
        <taxon>Azospirillaceae</taxon>
        <taxon>Nitrospirillum</taxon>
    </lineage>
</organism>
<evidence type="ECO:0000313" key="3">
    <source>
        <dbReference type="EMBL" id="TWB77322.1"/>
    </source>
</evidence>
<comment type="caution">
    <text evidence="3">The sequence shown here is derived from an EMBL/GenBank/DDBJ whole genome shotgun (WGS) entry which is preliminary data.</text>
</comment>
<dbReference type="AlphaFoldDB" id="A0A560K1Y6"/>
<sequence length="283" mass="31499">MADARGPDEDWSAAPALDPAGEGEPALLVDLGEFEGPIDLLLTLARDQKVDLTRISILALAEQYLAFVEEARRLRLEVAADYLVTAAWLAYLKSRLLLPTPETEEPTGEELAQALAFQLQRLEAMQNAAARLMARPRLGRDVFPRGAPEDLPVFERRVTEVTLYDLLRAYGDIKRRQQKTGPLHLPPVDLFTIEDAIRRVEAMLGRLPDWTRLDRFLPPDWRGGGTSREDKLKARSALAATFVATLELAKAGQLEVRQDGTFGPLYVRRTDTPAAPPTPDKEP</sequence>
<dbReference type="EMBL" id="VITV01000003">
    <property type="protein sequence ID" value="TWB77322.1"/>
    <property type="molecule type" value="Genomic_DNA"/>
</dbReference>
<dbReference type="PANTHER" id="PTHR33969">
    <property type="entry name" value="SEGREGATION AND CONDENSATION PROTEIN A"/>
    <property type="match status" value="1"/>
</dbReference>
<accession>A0A560K1Y6</accession>
<name>A0A560K1Y6_9PROT</name>
<evidence type="ECO:0000256" key="2">
    <source>
        <dbReference type="SAM" id="MobiDB-lite"/>
    </source>
</evidence>
<evidence type="ECO:0000313" key="4">
    <source>
        <dbReference type="Proteomes" id="UP000320516"/>
    </source>
</evidence>
<protein>
    <recommendedName>
        <fullName evidence="1">Segregation and condensation protein A</fullName>
    </recommendedName>
</protein>